<evidence type="ECO:0000313" key="3">
    <source>
        <dbReference type="Proteomes" id="UP000789342"/>
    </source>
</evidence>
<comment type="caution">
    <text evidence="2">The sequence shown here is derived from an EMBL/GenBank/DDBJ whole genome shotgun (WGS) entry which is preliminary data.</text>
</comment>
<name>A0A9N9JAR6_9GLOM</name>
<dbReference type="InterPro" id="IPR021967">
    <property type="entry name" value="Nup98_C"/>
</dbReference>
<feature type="domain" description="Nuclear pore complex protein NUP96 C-terminal" evidence="1">
    <location>
        <begin position="1"/>
        <end position="283"/>
    </location>
</feature>
<dbReference type="Proteomes" id="UP000789342">
    <property type="component" value="Unassembled WGS sequence"/>
</dbReference>
<evidence type="ECO:0000313" key="2">
    <source>
        <dbReference type="EMBL" id="CAG8770860.1"/>
    </source>
</evidence>
<keyword evidence="3" id="KW-1185">Reference proteome</keyword>
<reference evidence="2" key="1">
    <citation type="submission" date="2021-06" db="EMBL/GenBank/DDBJ databases">
        <authorList>
            <person name="Kallberg Y."/>
            <person name="Tangrot J."/>
            <person name="Rosling A."/>
        </authorList>
    </citation>
    <scope>NUCLEOTIDE SEQUENCE</scope>
    <source>
        <strain evidence="2">CL551</strain>
    </source>
</reference>
<organism evidence="2 3">
    <name type="scientific">Acaulospora morrowiae</name>
    <dbReference type="NCBI Taxonomy" id="94023"/>
    <lineage>
        <taxon>Eukaryota</taxon>
        <taxon>Fungi</taxon>
        <taxon>Fungi incertae sedis</taxon>
        <taxon>Mucoromycota</taxon>
        <taxon>Glomeromycotina</taxon>
        <taxon>Glomeromycetes</taxon>
        <taxon>Diversisporales</taxon>
        <taxon>Acaulosporaceae</taxon>
        <taxon>Acaulospora</taxon>
    </lineage>
</organism>
<sequence length="294" mass="34225">EAIFGYLTSRNILSASKMAIKNRDFRLAALLSQLGGNDQFFKDRINNQIEHWSQTGLVKLIPKNHLRLYEIMAGNVEASSQGLDWKRALSMHLWYGRYLGEVFVESFNDYEAVRKSSTVPKPWYKEDFEKKPPLSWPDSENEDEIFDIHYHLLKLSVDSTHPLDDAILPRSITPSPLDYRVTWLLHIMLARTLRIRDFIDQGSSADRVTLDFVIQLEVLGLWQWALFVSLFLNEPYIRKIVICELLNRLVSTLPSDQLESIEKFAVDQLKIPHEWIAKAKALYSKYKQEIIDEA</sequence>
<dbReference type="Pfam" id="PF12110">
    <property type="entry name" value="Nup96"/>
    <property type="match status" value="1"/>
</dbReference>
<feature type="non-terminal residue" evidence="2">
    <location>
        <position position="294"/>
    </location>
</feature>
<gene>
    <name evidence="2" type="ORF">AMORRO_LOCUS16576</name>
</gene>
<proteinExistence type="predicted"/>
<evidence type="ECO:0000259" key="1">
    <source>
        <dbReference type="Pfam" id="PF12110"/>
    </source>
</evidence>
<accession>A0A9N9JAR6</accession>
<feature type="non-terminal residue" evidence="2">
    <location>
        <position position="1"/>
    </location>
</feature>
<dbReference type="AlphaFoldDB" id="A0A9N9JAR6"/>
<protein>
    <submittedName>
        <fullName evidence="2">13156_t:CDS:1</fullName>
    </submittedName>
</protein>
<dbReference type="OrthoDB" id="3797628at2759"/>
<dbReference type="Gene3D" id="1.25.40.690">
    <property type="match status" value="1"/>
</dbReference>
<dbReference type="EMBL" id="CAJVPV010046433">
    <property type="protein sequence ID" value="CAG8770860.1"/>
    <property type="molecule type" value="Genomic_DNA"/>
</dbReference>